<feature type="domain" description="ATPase AAA-type core" evidence="1">
    <location>
        <begin position="121"/>
        <end position="284"/>
    </location>
</feature>
<dbReference type="InterPro" id="IPR051396">
    <property type="entry name" value="Bact_Antivir_Def_Nuclease"/>
</dbReference>
<gene>
    <name evidence="2" type="ORF">J1784_18355</name>
</gene>
<evidence type="ECO:0000313" key="2">
    <source>
        <dbReference type="EMBL" id="MBU9846963.1"/>
    </source>
</evidence>
<reference evidence="2 3" key="1">
    <citation type="submission" date="2021-03" db="EMBL/GenBank/DDBJ databases">
        <title>Five novel Rahnella species.</title>
        <authorList>
            <person name="Brady C."/>
            <person name="Asselin J."/>
            <person name="Beer S."/>
            <person name="Bruberg M.B."/>
            <person name="Crampton B."/>
            <person name="Venter S."/>
            <person name="Arnold D."/>
            <person name="Denman S."/>
        </authorList>
    </citation>
    <scope>NUCLEOTIDE SEQUENCE [LARGE SCALE GENOMIC DNA]</scope>
    <source>
        <strain evidence="2 3">FRB 231</strain>
    </source>
</reference>
<dbReference type="GO" id="GO:0005524">
    <property type="term" value="F:ATP binding"/>
    <property type="evidence" value="ECO:0007669"/>
    <property type="project" value="UniProtKB-KW"/>
</dbReference>
<dbReference type="Proteomes" id="UP000739284">
    <property type="component" value="Unassembled WGS sequence"/>
</dbReference>
<evidence type="ECO:0000313" key="3">
    <source>
        <dbReference type="Proteomes" id="UP000739284"/>
    </source>
</evidence>
<dbReference type="PANTHER" id="PTHR43581:SF4">
    <property type="entry name" value="ATP_GTP PHOSPHATASE"/>
    <property type="match status" value="1"/>
</dbReference>
<keyword evidence="2" id="KW-0547">Nucleotide-binding</keyword>
<dbReference type="EMBL" id="JAFMOY010000130">
    <property type="protein sequence ID" value="MBU9846963.1"/>
    <property type="molecule type" value="Genomic_DNA"/>
</dbReference>
<dbReference type="InterPro" id="IPR003959">
    <property type="entry name" value="ATPase_AAA_core"/>
</dbReference>
<keyword evidence="2" id="KW-0067">ATP-binding</keyword>
<name>A0ABS6LJ60_9GAMM</name>
<keyword evidence="3" id="KW-1185">Reference proteome</keyword>
<organism evidence="2 3">
    <name type="scientific">Rahnella ecdela</name>
    <dbReference type="NCBI Taxonomy" id="2816250"/>
    <lineage>
        <taxon>Bacteria</taxon>
        <taxon>Pseudomonadati</taxon>
        <taxon>Pseudomonadota</taxon>
        <taxon>Gammaproteobacteria</taxon>
        <taxon>Enterobacterales</taxon>
        <taxon>Yersiniaceae</taxon>
        <taxon>Rahnella</taxon>
    </lineage>
</organism>
<proteinExistence type="predicted"/>
<accession>A0ABS6LJ60</accession>
<sequence length="341" mass="38215">MMIDKFKLDNFGPITTVEGKALGKINLFLGKNSTGKTFLLKALYSAIRSHEEYARGNSIRDFSEVLSEKIYWTFQTEKIGDIVSKGQGKKLNASITLSDHSSLVFGFTSETTKKVIPQHNNLTPRTSNSVFLPPKEVLSLMDVIHKTVEIDKIFGFDSTYSDLVAALKIPLQRGRNSDAFAMSRQNLEGMFDGKVEFDVKSKNWIYKKGKSKFSITLAAEGVKKIAILDSLLGNRYLDKDSIIFIDEPESALHPTAITKLLDIIQTLANAGIQFFIASHSYFVIKKLLLIANKEQMEIPTFTASNEGTWTQSCLLKDGLPDNEIINESVRLFEDEFTGSFR</sequence>
<dbReference type="Pfam" id="PF13304">
    <property type="entry name" value="AAA_21"/>
    <property type="match status" value="1"/>
</dbReference>
<dbReference type="RefSeq" id="WP_217150367.1">
    <property type="nucleotide sequence ID" value="NZ_JAFMOY010000130.1"/>
</dbReference>
<protein>
    <submittedName>
        <fullName evidence="2">ATP-binding protein</fullName>
    </submittedName>
</protein>
<evidence type="ECO:0000259" key="1">
    <source>
        <dbReference type="Pfam" id="PF13304"/>
    </source>
</evidence>
<dbReference type="CDD" id="cd00267">
    <property type="entry name" value="ABC_ATPase"/>
    <property type="match status" value="1"/>
</dbReference>
<comment type="caution">
    <text evidence="2">The sequence shown here is derived from an EMBL/GenBank/DDBJ whole genome shotgun (WGS) entry which is preliminary data.</text>
</comment>
<dbReference type="PANTHER" id="PTHR43581">
    <property type="entry name" value="ATP/GTP PHOSPHATASE"/>
    <property type="match status" value="1"/>
</dbReference>